<dbReference type="OrthoDB" id="9793933at2"/>
<dbReference type="Proteomes" id="UP000249239">
    <property type="component" value="Unassembled WGS sequence"/>
</dbReference>
<protein>
    <recommendedName>
        <fullName evidence="8">Polymerase beta nucleotidyltransferase domain-containing protein</fullName>
    </recommendedName>
</protein>
<dbReference type="GO" id="GO:0016779">
    <property type="term" value="F:nucleotidyltransferase activity"/>
    <property type="evidence" value="ECO:0007669"/>
    <property type="project" value="UniProtKB-KW"/>
</dbReference>
<dbReference type="CDD" id="cd05403">
    <property type="entry name" value="NT_KNTase_like"/>
    <property type="match status" value="1"/>
</dbReference>
<keyword evidence="5" id="KW-0547">Nucleotide-binding</keyword>
<evidence type="ECO:0000256" key="5">
    <source>
        <dbReference type="ARBA" id="ARBA00022741"/>
    </source>
</evidence>
<dbReference type="PANTHER" id="PTHR33571">
    <property type="entry name" value="SSL8005 PROTEIN"/>
    <property type="match status" value="1"/>
</dbReference>
<dbReference type="AlphaFoldDB" id="A0A2W7NLQ9"/>
<sequence>MYLDNYRNSLIKLCQQNRVKSLYVFGSVLTDRFEDTSDIDLIVDIESNDPLEYADNYFNLKFALQDLLKRPIDLLENKAIRNPFIRSNIDSSKHLIYAKP</sequence>
<dbReference type="RefSeq" id="WP_111446758.1">
    <property type="nucleotide sequence ID" value="NZ_QKZK01000033.1"/>
</dbReference>
<keyword evidence="7" id="KW-0460">Magnesium</keyword>
<evidence type="ECO:0000259" key="8">
    <source>
        <dbReference type="Pfam" id="PF18765"/>
    </source>
</evidence>
<name>A0A2W7NLQ9_9BACT</name>
<evidence type="ECO:0000313" key="10">
    <source>
        <dbReference type="Proteomes" id="UP000249239"/>
    </source>
</evidence>
<dbReference type="InterPro" id="IPR043519">
    <property type="entry name" value="NT_sf"/>
</dbReference>
<evidence type="ECO:0000256" key="7">
    <source>
        <dbReference type="ARBA" id="ARBA00022842"/>
    </source>
</evidence>
<evidence type="ECO:0000256" key="3">
    <source>
        <dbReference type="ARBA" id="ARBA00022695"/>
    </source>
</evidence>
<dbReference type="Gene3D" id="3.30.460.10">
    <property type="entry name" value="Beta Polymerase, domain 2"/>
    <property type="match status" value="1"/>
</dbReference>
<proteinExistence type="predicted"/>
<dbReference type="InterPro" id="IPR052038">
    <property type="entry name" value="Type-VII_TA_antitoxin"/>
</dbReference>
<keyword evidence="4" id="KW-0479">Metal-binding</keyword>
<accession>A0A2W7NLQ9</accession>
<reference evidence="9 10" key="1">
    <citation type="submission" date="2018-06" db="EMBL/GenBank/DDBJ databases">
        <title>Genomic Encyclopedia of Archaeal and Bacterial Type Strains, Phase II (KMG-II): from individual species to whole genera.</title>
        <authorList>
            <person name="Goeker M."/>
        </authorList>
    </citation>
    <scope>NUCLEOTIDE SEQUENCE [LARGE SCALE GENOMIC DNA]</scope>
    <source>
        <strain evidence="9 10">DSM 6779</strain>
    </source>
</reference>
<keyword evidence="3" id="KW-0548">Nucleotidyltransferase</keyword>
<comment type="cofactor">
    <cofactor evidence="1">
        <name>Mg(2+)</name>
        <dbReference type="ChEBI" id="CHEBI:18420"/>
    </cofactor>
</comment>
<dbReference type="EMBL" id="QKZK01000033">
    <property type="protein sequence ID" value="PZX12222.1"/>
    <property type="molecule type" value="Genomic_DNA"/>
</dbReference>
<dbReference type="GO" id="GO:0005524">
    <property type="term" value="F:ATP binding"/>
    <property type="evidence" value="ECO:0007669"/>
    <property type="project" value="UniProtKB-KW"/>
</dbReference>
<evidence type="ECO:0000256" key="2">
    <source>
        <dbReference type="ARBA" id="ARBA00022679"/>
    </source>
</evidence>
<dbReference type="Pfam" id="PF18765">
    <property type="entry name" value="Polbeta"/>
    <property type="match status" value="1"/>
</dbReference>
<evidence type="ECO:0000313" key="9">
    <source>
        <dbReference type="EMBL" id="PZX12222.1"/>
    </source>
</evidence>
<dbReference type="InterPro" id="IPR041633">
    <property type="entry name" value="Polbeta"/>
</dbReference>
<feature type="domain" description="Polymerase beta nucleotidyltransferase" evidence="8">
    <location>
        <begin position="9"/>
        <end position="99"/>
    </location>
</feature>
<dbReference type="GO" id="GO:0046872">
    <property type="term" value="F:metal ion binding"/>
    <property type="evidence" value="ECO:0007669"/>
    <property type="project" value="UniProtKB-KW"/>
</dbReference>
<evidence type="ECO:0000256" key="1">
    <source>
        <dbReference type="ARBA" id="ARBA00001946"/>
    </source>
</evidence>
<dbReference type="SUPFAM" id="SSF81301">
    <property type="entry name" value="Nucleotidyltransferase"/>
    <property type="match status" value="1"/>
</dbReference>
<gene>
    <name evidence="9" type="ORF">LX69_02947</name>
</gene>
<keyword evidence="2" id="KW-0808">Transferase</keyword>
<keyword evidence="6" id="KW-0067">ATP-binding</keyword>
<comment type="caution">
    <text evidence="9">The sequence shown here is derived from an EMBL/GenBank/DDBJ whole genome shotgun (WGS) entry which is preliminary data.</text>
</comment>
<evidence type="ECO:0000256" key="6">
    <source>
        <dbReference type="ARBA" id="ARBA00022840"/>
    </source>
</evidence>
<evidence type="ECO:0000256" key="4">
    <source>
        <dbReference type="ARBA" id="ARBA00022723"/>
    </source>
</evidence>
<dbReference type="PANTHER" id="PTHR33571:SF12">
    <property type="entry name" value="BSL3053 PROTEIN"/>
    <property type="match status" value="1"/>
</dbReference>
<organism evidence="9 10">
    <name type="scientific">Breznakibacter xylanolyticus</name>
    <dbReference type="NCBI Taxonomy" id="990"/>
    <lineage>
        <taxon>Bacteria</taxon>
        <taxon>Pseudomonadati</taxon>
        <taxon>Bacteroidota</taxon>
        <taxon>Bacteroidia</taxon>
        <taxon>Marinilabiliales</taxon>
        <taxon>Marinilabiliaceae</taxon>
        <taxon>Breznakibacter</taxon>
    </lineage>
</organism>
<keyword evidence="10" id="KW-1185">Reference proteome</keyword>